<dbReference type="Proteomes" id="UP000050360">
    <property type="component" value="Unassembled WGS sequence"/>
</dbReference>
<dbReference type="HAMAP" id="MF_01095">
    <property type="entry name" value="UPF0292"/>
    <property type="match status" value="1"/>
</dbReference>
<feature type="domain" description="Toprim" evidence="2">
    <location>
        <begin position="29"/>
        <end position="110"/>
    </location>
</feature>
<protein>
    <recommendedName>
        <fullName evidence="1">UPF0292 protein MPEBLZ_03438</fullName>
    </recommendedName>
</protein>
<evidence type="ECO:0000259" key="2">
    <source>
        <dbReference type="PROSITE" id="PS50880"/>
    </source>
</evidence>
<dbReference type="PANTHER" id="PTHR39964:SF2">
    <property type="entry name" value="UPF0292 PROTEIN MJ1624"/>
    <property type="match status" value="1"/>
</dbReference>
<dbReference type="EMBL" id="LKCM01000277">
    <property type="protein sequence ID" value="KPQ41998.1"/>
    <property type="molecule type" value="Genomic_DNA"/>
</dbReference>
<reference evidence="3 4" key="1">
    <citation type="submission" date="2015-09" db="EMBL/GenBank/DDBJ databases">
        <title>A metagenomics-based metabolic model of nitrate-dependent anaerobic oxidation of methane by Methanoperedens-like archaea.</title>
        <authorList>
            <person name="Arshad A."/>
            <person name="Speth D.R."/>
            <person name="De Graaf R.M."/>
            <person name="Op Den Camp H.J."/>
            <person name="Jetten M.S."/>
            <person name="Welte C.U."/>
        </authorList>
    </citation>
    <scope>NUCLEOTIDE SEQUENCE [LARGE SCALE GENOMIC DNA]</scope>
</reference>
<gene>
    <name evidence="3" type="ORF">MPEBLZ_03438</name>
</gene>
<comment type="similarity">
    <text evidence="1">Belongs to the UPF0292 family.</text>
</comment>
<dbReference type="PANTHER" id="PTHR39964">
    <property type="entry name" value="UPF0292 PROTEIN TK1411"/>
    <property type="match status" value="1"/>
</dbReference>
<dbReference type="InterPro" id="IPR006171">
    <property type="entry name" value="TOPRIM_dom"/>
</dbReference>
<name>A0A0P8A1V6_9EURY</name>
<dbReference type="Pfam" id="PF01751">
    <property type="entry name" value="Toprim"/>
    <property type="match status" value="1"/>
</dbReference>
<evidence type="ECO:0000313" key="4">
    <source>
        <dbReference type="Proteomes" id="UP000050360"/>
    </source>
</evidence>
<dbReference type="InterPro" id="IPR022972">
    <property type="entry name" value="UPF0292"/>
</dbReference>
<evidence type="ECO:0000313" key="3">
    <source>
        <dbReference type="EMBL" id="KPQ41998.1"/>
    </source>
</evidence>
<proteinExistence type="inferred from homology"/>
<sequence>MMHNDLEDIERLKKLEEIILELKEFAEAGAIIIVEGRKDEGSLRYLGINGDFQFASQQPLLDLTDSLSKTGKDIVLLTDWDKRGSLVACKIIKYLSAYGIVPNTEIRLRLRSLSKKRIKDIESLNNYVNKLRYEIHGIMRF</sequence>
<dbReference type="SUPFAM" id="SSF110455">
    <property type="entry name" value="Toprim domain"/>
    <property type="match status" value="1"/>
</dbReference>
<comment type="caution">
    <text evidence="3">The sequence shown here is derived from an EMBL/GenBank/DDBJ whole genome shotgun (WGS) entry which is preliminary data.</text>
</comment>
<dbReference type="AlphaFoldDB" id="A0A0P8A1V6"/>
<dbReference type="NCBIfam" id="NF003091">
    <property type="entry name" value="PRK04017.1-2"/>
    <property type="match status" value="1"/>
</dbReference>
<accession>A0A0P8A1V6</accession>
<dbReference type="Gene3D" id="3.40.1360.10">
    <property type="match status" value="1"/>
</dbReference>
<dbReference type="PROSITE" id="PS50880">
    <property type="entry name" value="TOPRIM"/>
    <property type="match status" value="1"/>
</dbReference>
<organism evidence="3 4">
    <name type="scientific">Candidatus Methanoperedens nitratireducens</name>
    <dbReference type="NCBI Taxonomy" id="1392998"/>
    <lineage>
        <taxon>Archaea</taxon>
        <taxon>Methanobacteriati</taxon>
        <taxon>Methanobacteriota</taxon>
        <taxon>Stenosarchaea group</taxon>
        <taxon>Methanomicrobia</taxon>
        <taxon>Methanosarcinales</taxon>
        <taxon>ANME-2 cluster</taxon>
        <taxon>Candidatus Methanoperedentaceae</taxon>
        <taxon>Candidatus Methanoperedens</taxon>
    </lineage>
</organism>
<evidence type="ECO:0000256" key="1">
    <source>
        <dbReference type="HAMAP-Rule" id="MF_01095"/>
    </source>
</evidence>